<dbReference type="Proteomes" id="UP000316855">
    <property type="component" value="Chromosome"/>
</dbReference>
<sequence length="119" mass="13636">MYFHLQGGNVESTGNIAERLRRQRSTCGLHVAVATPPIRLMRCVLSNSFSPPYIMVLLSNPTGHKSMPYWAYEDAHPEHQKLILEQQRKESCHAKMSDEELIQMFEDEGFIFDDIGLQA</sequence>
<evidence type="ECO:0000313" key="2">
    <source>
        <dbReference type="Proteomes" id="UP000316855"/>
    </source>
</evidence>
<dbReference type="AlphaFoldDB" id="A0A517VEL0"/>
<keyword evidence="2" id="KW-1185">Reference proteome</keyword>
<organism evidence="1 2">
    <name type="scientific">Gimesia algae</name>
    <dbReference type="NCBI Taxonomy" id="2527971"/>
    <lineage>
        <taxon>Bacteria</taxon>
        <taxon>Pseudomonadati</taxon>
        <taxon>Planctomycetota</taxon>
        <taxon>Planctomycetia</taxon>
        <taxon>Planctomycetales</taxon>
        <taxon>Planctomycetaceae</taxon>
        <taxon>Gimesia</taxon>
    </lineage>
</organism>
<proteinExistence type="predicted"/>
<dbReference type="KEGG" id="gax:Pan161_31200"/>
<name>A0A517VEL0_9PLAN</name>
<accession>A0A517VEL0</accession>
<protein>
    <submittedName>
        <fullName evidence="1">Uncharacterized protein</fullName>
    </submittedName>
</protein>
<evidence type="ECO:0000313" key="1">
    <source>
        <dbReference type="EMBL" id="QDT91462.1"/>
    </source>
</evidence>
<reference evidence="1 2" key="1">
    <citation type="submission" date="2019-02" db="EMBL/GenBank/DDBJ databases">
        <title>Deep-cultivation of Planctomycetes and their phenomic and genomic characterization uncovers novel biology.</title>
        <authorList>
            <person name="Wiegand S."/>
            <person name="Jogler M."/>
            <person name="Boedeker C."/>
            <person name="Pinto D."/>
            <person name="Vollmers J."/>
            <person name="Rivas-Marin E."/>
            <person name="Kohn T."/>
            <person name="Peeters S.H."/>
            <person name="Heuer A."/>
            <person name="Rast P."/>
            <person name="Oberbeckmann S."/>
            <person name="Bunk B."/>
            <person name="Jeske O."/>
            <person name="Meyerdierks A."/>
            <person name="Storesund J.E."/>
            <person name="Kallscheuer N."/>
            <person name="Luecker S."/>
            <person name="Lage O.M."/>
            <person name="Pohl T."/>
            <person name="Merkel B.J."/>
            <person name="Hornburger P."/>
            <person name="Mueller R.-W."/>
            <person name="Bruemmer F."/>
            <person name="Labrenz M."/>
            <person name="Spormann A.M."/>
            <person name="Op den Camp H."/>
            <person name="Overmann J."/>
            <person name="Amann R."/>
            <person name="Jetten M.S.M."/>
            <person name="Mascher T."/>
            <person name="Medema M.H."/>
            <person name="Devos D.P."/>
            <person name="Kaster A.-K."/>
            <person name="Ovreas L."/>
            <person name="Rohde M."/>
            <person name="Galperin M.Y."/>
            <person name="Jogler C."/>
        </authorList>
    </citation>
    <scope>NUCLEOTIDE SEQUENCE [LARGE SCALE GENOMIC DNA]</scope>
    <source>
        <strain evidence="1 2">Pan161</strain>
    </source>
</reference>
<dbReference type="EMBL" id="CP036343">
    <property type="protein sequence ID" value="QDT91462.1"/>
    <property type="molecule type" value="Genomic_DNA"/>
</dbReference>
<gene>
    <name evidence="1" type="ORF">Pan161_31200</name>
</gene>